<proteinExistence type="predicted"/>
<evidence type="ECO:0000256" key="1">
    <source>
        <dbReference type="SAM" id="MobiDB-lite"/>
    </source>
</evidence>
<reference evidence="3 4" key="1">
    <citation type="submission" date="2024-01" db="EMBL/GenBank/DDBJ databases">
        <title>The genome of the rayed Mediterranean limpet Patella caerulea (Linnaeus, 1758).</title>
        <authorList>
            <person name="Anh-Thu Weber A."/>
            <person name="Halstead-Nussloch G."/>
        </authorList>
    </citation>
    <scope>NUCLEOTIDE SEQUENCE [LARGE SCALE GENOMIC DNA]</scope>
    <source>
        <strain evidence="3">AATW-2023a</strain>
        <tissue evidence="3">Whole specimen</tissue>
    </source>
</reference>
<keyword evidence="2" id="KW-0472">Membrane</keyword>
<evidence type="ECO:0000313" key="3">
    <source>
        <dbReference type="EMBL" id="KAK6166329.1"/>
    </source>
</evidence>
<keyword evidence="4" id="KW-1185">Reference proteome</keyword>
<gene>
    <name evidence="3" type="ORF">SNE40_023051</name>
</gene>
<dbReference type="AlphaFoldDB" id="A0AAN8GG46"/>
<comment type="caution">
    <text evidence="3">The sequence shown here is derived from an EMBL/GenBank/DDBJ whole genome shotgun (WGS) entry which is preliminary data.</text>
</comment>
<accession>A0AAN8GG46</accession>
<feature type="transmembrane region" description="Helical" evidence="2">
    <location>
        <begin position="20"/>
        <end position="44"/>
    </location>
</feature>
<feature type="region of interest" description="Disordered" evidence="1">
    <location>
        <begin position="227"/>
        <end position="267"/>
    </location>
</feature>
<keyword evidence="2" id="KW-1133">Transmembrane helix</keyword>
<organism evidence="3 4">
    <name type="scientific">Patella caerulea</name>
    <name type="common">Rayed Mediterranean limpet</name>
    <dbReference type="NCBI Taxonomy" id="87958"/>
    <lineage>
        <taxon>Eukaryota</taxon>
        <taxon>Metazoa</taxon>
        <taxon>Spiralia</taxon>
        <taxon>Lophotrochozoa</taxon>
        <taxon>Mollusca</taxon>
        <taxon>Gastropoda</taxon>
        <taxon>Patellogastropoda</taxon>
        <taxon>Patelloidea</taxon>
        <taxon>Patellidae</taxon>
        <taxon>Patella</taxon>
    </lineage>
</organism>
<sequence length="282" mass="32341">MDSNANSTTMAQKQENVSQGVLYIPSIAVAVSLILFLGISFYRYHLRAIEKKRYLKEYAQQHLNTKRERIRGYVYKPQPVSHANIFATHYNNESDNYRNSIPVMILDEPDNSISEQGVNTNGYPKKPQTPKSYFDHSKIEAGESSSQYQETNSNIHENAINNDETNSKLNVKIPVSMLCNDCKHTLRTKRPQVSCGESLQVYRGEDNPAYFSDSEGLYDHHRGSTETAIDAFHGPSPHHSTKKKKRRKRQDEFPSSQENPSRHIFPPAHFRMGVINLDKIRK</sequence>
<evidence type="ECO:0000313" key="4">
    <source>
        <dbReference type="Proteomes" id="UP001347796"/>
    </source>
</evidence>
<dbReference type="EMBL" id="JAZGQO010000021">
    <property type="protein sequence ID" value="KAK6166329.1"/>
    <property type="molecule type" value="Genomic_DNA"/>
</dbReference>
<protein>
    <submittedName>
        <fullName evidence="3">Uncharacterized protein</fullName>
    </submittedName>
</protein>
<dbReference type="Proteomes" id="UP001347796">
    <property type="component" value="Unassembled WGS sequence"/>
</dbReference>
<name>A0AAN8GG46_PATCE</name>
<evidence type="ECO:0000256" key="2">
    <source>
        <dbReference type="SAM" id="Phobius"/>
    </source>
</evidence>
<feature type="compositionally biased region" description="Basic residues" evidence="1">
    <location>
        <begin position="239"/>
        <end position="248"/>
    </location>
</feature>
<keyword evidence="2" id="KW-0812">Transmembrane</keyword>